<dbReference type="InterPro" id="IPR057327">
    <property type="entry name" value="Vts1_dom"/>
</dbReference>
<organism evidence="4 5">
    <name type="scientific">Lucilia cuprina</name>
    <name type="common">Green bottle fly</name>
    <name type="synonym">Australian sheep blowfly</name>
    <dbReference type="NCBI Taxonomy" id="7375"/>
    <lineage>
        <taxon>Eukaryota</taxon>
        <taxon>Metazoa</taxon>
        <taxon>Ecdysozoa</taxon>
        <taxon>Arthropoda</taxon>
        <taxon>Hexapoda</taxon>
        <taxon>Insecta</taxon>
        <taxon>Pterygota</taxon>
        <taxon>Neoptera</taxon>
        <taxon>Endopterygota</taxon>
        <taxon>Diptera</taxon>
        <taxon>Brachycera</taxon>
        <taxon>Muscomorpha</taxon>
        <taxon>Oestroidea</taxon>
        <taxon>Calliphoridae</taxon>
        <taxon>Luciliinae</taxon>
        <taxon>Lucilia</taxon>
    </lineage>
</organism>
<dbReference type="PANTHER" id="PTHR16195:SF16">
    <property type="entry name" value="ZINC FINGER CCHC DOMAIN-CONTAINING PROTEIN 14"/>
    <property type="match status" value="1"/>
</dbReference>
<feature type="domain" description="RNA-binding protein vts1-like alpha-helical" evidence="2">
    <location>
        <begin position="4"/>
        <end position="48"/>
    </location>
</feature>
<dbReference type="EMBL" id="JRES01001511">
    <property type="protein sequence ID" value="KNC22349.1"/>
    <property type="molecule type" value="Genomic_DNA"/>
</dbReference>
<dbReference type="InterPro" id="IPR042344">
    <property type="entry name" value="ZCCHC14"/>
</dbReference>
<keyword evidence="5" id="KW-1185">Reference proteome</keyword>
<gene>
    <name evidence="4" type="ORF">FF38_02927</name>
</gene>
<sequence length="256" mass="29340">MISKSDVIMWFKALESYKRIDTMCTLLNMCLPFELRFLGTCLEELGRRDSQELRGMELRANNPQDLATDMIACQKGEPTDIKVRRKMALYLALIRACNRTNVTEIFRTLESWGELDFSTMTDIDTLKELLLVYTMAANHPVFEFEQHLKFMKIFEKIKENKLVADSPSTTASPPPHSHTSTHQSGHLEQTLHMTQQQMQQHVAPPSQQDFIQQHALHAAMHPSGQHHQLLAPTSMQMFPQGTIPLNYPQSHLAKVI</sequence>
<dbReference type="InterPro" id="IPR058599">
    <property type="entry name" value="PHAT_Smg/ZCCHC2-like"/>
</dbReference>
<dbReference type="OrthoDB" id="6361509at2759"/>
<dbReference type="Pfam" id="PF25479">
    <property type="entry name" value="Vts1"/>
    <property type="match status" value="1"/>
</dbReference>
<feature type="domain" description="SMAUG/ZCCHC2-like PHAT" evidence="3">
    <location>
        <begin position="53"/>
        <end position="160"/>
    </location>
</feature>
<proteinExistence type="predicted"/>
<evidence type="ECO:0000313" key="4">
    <source>
        <dbReference type="EMBL" id="KNC22349.1"/>
    </source>
</evidence>
<dbReference type="AlphaFoldDB" id="A0A0L0BT14"/>
<comment type="caution">
    <text evidence="4">The sequence shown here is derived from an EMBL/GenBank/DDBJ whole genome shotgun (WGS) entry which is preliminary data.</text>
</comment>
<dbReference type="PANTHER" id="PTHR16195">
    <property type="entry name" value="ZINC FINGER CCHC DOMAIN CONTAINING PROTEIN"/>
    <property type="match status" value="1"/>
</dbReference>
<feature type="region of interest" description="Disordered" evidence="1">
    <location>
        <begin position="164"/>
        <end position="187"/>
    </location>
</feature>
<evidence type="ECO:0000256" key="1">
    <source>
        <dbReference type="SAM" id="MobiDB-lite"/>
    </source>
</evidence>
<dbReference type="Proteomes" id="UP000037069">
    <property type="component" value="Unassembled WGS sequence"/>
</dbReference>
<protein>
    <submittedName>
        <fullName evidence="4">Uncharacterized protein</fullName>
    </submittedName>
</protein>
<dbReference type="OMA" id="CVNETTQ"/>
<name>A0A0L0BT14_LUCCU</name>
<evidence type="ECO:0000259" key="3">
    <source>
        <dbReference type="Pfam" id="PF26034"/>
    </source>
</evidence>
<feature type="compositionally biased region" description="Low complexity" evidence="1">
    <location>
        <begin position="166"/>
        <end position="187"/>
    </location>
</feature>
<reference evidence="4 5" key="1">
    <citation type="journal article" date="2015" name="Nat. Commun.">
        <title>Lucilia cuprina genome unlocks parasitic fly biology to underpin future interventions.</title>
        <authorList>
            <person name="Anstead C.A."/>
            <person name="Korhonen P.K."/>
            <person name="Young N.D."/>
            <person name="Hall R.S."/>
            <person name="Jex A.R."/>
            <person name="Murali S.C."/>
            <person name="Hughes D.S."/>
            <person name="Lee S.F."/>
            <person name="Perry T."/>
            <person name="Stroehlein A.J."/>
            <person name="Ansell B.R."/>
            <person name="Breugelmans B."/>
            <person name="Hofmann A."/>
            <person name="Qu J."/>
            <person name="Dugan S."/>
            <person name="Lee S.L."/>
            <person name="Chao H."/>
            <person name="Dinh H."/>
            <person name="Han Y."/>
            <person name="Doddapaneni H.V."/>
            <person name="Worley K.C."/>
            <person name="Muzny D.M."/>
            <person name="Ioannidis P."/>
            <person name="Waterhouse R.M."/>
            <person name="Zdobnov E.M."/>
            <person name="James P.J."/>
            <person name="Bagnall N.H."/>
            <person name="Kotze A.C."/>
            <person name="Gibbs R.A."/>
            <person name="Richards S."/>
            <person name="Batterham P."/>
            <person name="Gasser R.B."/>
        </authorList>
    </citation>
    <scope>NUCLEOTIDE SEQUENCE [LARGE SCALE GENOMIC DNA]</scope>
    <source>
        <strain evidence="4 5">LS</strain>
        <tissue evidence="4">Full body</tissue>
    </source>
</reference>
<dbReference type="STRING" id="7375.A0A0L0BT14"/>
<dbReference type="Pfam" id="PF26034">
    <property type="entry name" value="PHAT_SMAUG"/>
    <property type="match status" value="1"/>
</dbReference>
<accession>A0A0L0BT14</accession>
<evidence type="ECO:0000259" key="2">
    <source>
        <dbReference type="Pfam" id="PF25479"/>
    </source>
</evidence>
<evidence type="ECO:0000313" key="5">
    <source>
        <dbReference type="Proteomes" id="UP000037069"/>
    </source>
</evidence>